<sequence length="221" mass="25473">MKGKNALKKEMAGARLKKLCLFLSAAMLLGVVYRLVSEITLERSHFLTLLTPLDKIMPFIPETVIIYFSIYLFWLVPILSREISLKYFWRIIITIAIAFLATFLGHLLLPSSYPRPEISETAAQSNWAEFMVKKFLHWVDPPNNTFPSSHVVTVIILMKMMFAKLGRWPYRLYCFWGTLIMLSTLTVKQHYLIDVISAAIIAFLVCFCVNKYLPEKSKTAP</sequence>
<feature type="transmembrane region" description="Helical" evidence="1">
    <location>
        <begin position="170"/>
        <end position="187"/>
    </location>
</feature>
<dbReference type="Pfam" id="PF01569">
    <property type="entry name" value="PAP2"/>
    <property type="match status" value="1"/>
</dbReference>
<reference evidence="3 4" key="1">
    <citation type="journal article" date="2016" name="Nat. Commun.">
        <title>Thousands of microbial genomes shed light on interconnected biogeochemical processes in an aquifer system.</title>
        <authorList>
            <person name="Anantharaman K."/>
            <person name="Brown C.T."/>
            <person name="Hug L.A."/>
            <person name="Sharon I."/>
            <person name="Castelle C.J."/>
            <person name="Probst A.J."/>
            <person name="Thomas B.C."/>
            <person name="Singh A."/>
            <person name="Wilkins M.J."/>
            <person name="Karaoz U."/>
            <person name="Brodie E.L."/>
            <person name="Williams K.H."/>
            <person name="Hubbard S.S."/>
            <person name="Banfield J.F."/>
        </authorList>
    </citation>
    <scope>NUCLEOTIDE SEQUENCE [LARGE SCALE GENOMIC DNA]</scope>
</reference>
<accession>A0A1G1ZLS7</accession>
<feature type="domain" description="Phosphatidic acid phosphatase type 2/haloperoxidase" evidence="2">
    <location>
        <begin position="90"/>
        <end position="210"/>
    </location>
</feature>
<proteinExistence type="predicted"/>
<keyword evidence="1" id="KW-1133">Transmembrane helix</keyword>
<evidence type="ECO:0000259" key="2">
    <source>
        <dbReference type="SMART" id="SM00014"/>
    </source>
</evidence>
<dbReference type="STRING" id="1798407.A3A16_01615"/>
<comment type="caution">
    <text evidence="3">The sequence shown here is derived from an EMBL/GenBank/DDBJ whole genome shotgun (WGS) entry which is preliminary data.</text>
</comment>
<gene>
    <name evidence="3" type="ORF">A3A16_01615</name>
</gene>
<dbReference type="SMART" id="SM00014">
    <property type="entry name" value="acidPPc"/>
    <property type="match status" value="1"/>
</dbReference>
<keyword evidence="1" id="KW-0812">Transmembrane</keyword>
<protein>
    <recommendedName>
        <fullName evidence="2">Phosphatidic acid phosphatase type 2/haloperoxidase domain-containing protein</fullName>
    </recommendedName>
</protein>
<feature type="transmembrane region" description="Helical" evidence="1">
    <location>
        <begin position="88"/>
        <end position="109"/>
    </location>
</feature>
<feature type="transmembrane region" description="Helical" evidence="1">
    <location>
        <begin position="145"/>
        <end position="163"/>
    </location>
</feature>
<dbReference type="Gene3D" id="1.20.144.10">
    <property type="entry name" value="Phosphatidic acid phosphatase type 2/haloperoxidase"/>
    <property type="match status" value="1"/>
</dbReference>
<evidence type="ECO:0000256" key="1">
    <source>
        <dbReference type="SAM" id="Phobius"/>
    </source>
</evidence>
<dbReference type="Proteomes" id="UP000177942">
    <property type="component" value="Unassembled WGS sequence"/>
</dbReference>
<dbReference type="EMBL" id="MHJJ01000008">
    <property type="protein sequence ID" value="OGY65542.1"/>
    <property type="molecule type" value="Genomic_DNA"/>
</dbReference>
<dbReference type="SUPFAM" id="SSF48317">
    <property type="entry name" value="Acid phosphatase/Vanadium-dependent haloperoxidase"/>
    <property type="match status" value="1"/>
</dbReference>
<feature type="transmembrane region" description="Helical" evidence="1">
    <location>
        <begin position="58"/>
        <end position="76"/>
    </location>
</feature>
<dbReference type="AlphaFoldDB" id="A0A1G1ZLS7"/>
<evidence type="ECO:0000313" key="4">
    <source>
        <dbReference type="Proteomes" id="UP000177942"/>
    </source>
</evidence>
<keyword evidence="1" id="KW-0472">Membrane</keyword>
<name>A0A1G1ZLS7_9BACT</name>
<organism evidence="3 4">
    <name type="scientific">Candidatus Harrisonbacteria bacterium RIFCSPLOWO2_01_FULL_44_18</name>
    <dbReference type="NCBI Taxonomy" id="1798407"/>
    <lineage>
        <taxon>Bacteria</taxon>
        <taxon>Candidatus Harrisoniibacteriota</taxon>
    </lineage>
</organism>
<evidence type="ECO:0000313" key="3">
    <source>
        <dbReference type="EMBL" id="OGY65542.1"/>
    </source>
</evidence>
<feature type="transmembrane region" description="Helical" evidence="1">
    <location>
        <begin position="193"/>
        <end position="213"/>
    </location>
</feature>
<dbReference type="InterPro" id="IPR000326">
    <property type="entry name" value="PAP2/HPO"/>
</dbReference>
<dbReference type="InterPro" id="IPR036938">
    <property type="entry name" value="PAP2/HPO_sf"/>
</dbReference>